<organism evidence="1 2">
    <name type="scientific">Candidatus Methanomarinus sp</name>
    <dbReference type="NCBI Taxonomy" id="3386244"/>
    <lineage>
        <taxon>Archaea</taxon>
        <taxon>Methanobacteriati</taxon>
        <taxon>Methanobacteriota</taxon>
        <taxon>Stenosarchaea group</taxon>
        <taxon>Methanomicrobia</taxon>
        <taxon>Methanosarcinales</taxon>
        <taxon>ANME-2 cluster</taxon>
        <taxon>Candidatus Methanocomedenaceae</taxon>
        <taxon>Candidatus Methanomarinus</taxon>
    </lineage>
</organism>
<dbReference type="Proteomes" id="UP000315423">
    <property type="component" value="Unassembled WGS sequence"/>
</dbReference>
<feature type="non-terminal residue" evidence="1">
    <location>
        <position position="1"/>
    </location>
</feature>
<accession>A0AC61S9R7</accession>
<comment type="caution">
    <text evidence="1">The sequence shown here is derived from an EMBL/GenBank/DDBJ whole genome shotgun (WGS) entry which is preliminary data.</text>
</comment>
<evidence type="ECO:0000313" key="1">
    <source>
        <dbReference type="EMBL" id="TKY91465.1"/>
    </source>
</evidence>
<gene>
    <name evidence="1" type="ORF">C5S46_05695</name>
</gene>
<proteinExistence type="predicted"/>
<name>A0AC61S9R7_9EURY</name>
<evidence type="ECO:0000313" key="2">
    <source>
        <dbReference type="Proteomes" id="UP000315423"/>
    </source>
</evidence>
<reference evidence="1" key="1">
    <citation type="submission" date="2018-09" db="EMBL/GenBank/DDBJ databases">
        <title>A genomic encyclopedia of anaerobic methanotrophic archaea.</title>
        <authorList>
            <person name="Skennerton C.T."/>
            <person name="Chadwick G.L."/>
            <person name="Laso-Perez R."/>
            <person name="Leu A.O."/>
            <person name="Speth D.R."/>
            <person name="Yu H."/>
            <person name="Morgan-Lang C."/>
            <person name="Hatzenpichler R."/>
            <person name="Goudeau D."/>
            <person name="Malmstrom R."/>
            <person name="Woyke T."/>
            <person name="Hallam S."/>
            <person name="Tyson G.W."/>
            <person name="Wegener G."/>
            <person name="Boetius A."/>
            <person name="Orphan V.J."/>
        </authorList>
    </citation>
    <scope>NUCLEOTIDE SEQUENCE</scope>
    <source>
        <strain evidence="1">CONS3730D10UFb2</strain>
    </source>
</reference>
<dbReference type="EMBL" id="QYBA01000191">
    <property type="protein sequence ID" value="TKY91465.1"/>
    <property type="molecule type" value="Genomic_DNA"/>
</dbReference>
<sequence length="227" mass="25508">INARNPAWNNDGTKILFLRWANYNYEIWTIDPDGSNAKELTDFKVPIESPTWSPDSTKIAYSADDNIWIIDADGTNWVQLTNDEFKQTDPTWSSDGEWIAFTSNENGYNDIWVMRSDGTKKTVLISESMNFAHLDWSHDGSKLLYTSYQNGNGNIWCANTFFPITPPPTPEPAATQELIVEEAETGIFKLVIIGGGVLLLSVVGLLFILKVIRSAKRPQKRSIGHHA</sequence>
<protein>
    <submittedName>
        <fullName evidence="1">Uncharacterized protein</fullName>
    </submittedName>
</protein>